<dbReference type="Proteomes" id="UP001148838">
    <property type="component" value="Unassembled WGS sequence"/>
</dbReference>
<keyword evidence="3" id="KW-1185">Reference proteome</keyword>
<accession>A0ABQ8RZ92</accession>
<evidence type="ECO:0000256" key="1">
    <source>
        <dbReference type="SAM" id="MobiDB-lite"/>
    </source>
</evidence>
<protein>
    <submittedName>
        <fullName evidence="2">Uncharacterized protein</fullName>
    </submittedName>
</protein>
<sequence>MVGRQLVHHGPPALTLHALWTPIQTTWREISQEPIQALFDSTTLRGSDCSAHTIMKSHGTDKEQRRYRSQWLAHLLTMDSIRIPIQIDNYCINQEVKGVKVDPVQVGETSVVFLKTELDGKAMFSLCKNNPKVCPSSDSAYINSVMKLVPIDVACLSISEQAFRMRIRNSSRSAVTTTSKVSTRAVPTISSLCSGAMDLNARKNDIRSTGERKKNGEKKRIEESESENRGESENNKSGIRNNNQLYASKRERLVRRYSETDNLEKSSTEFLRDITDCGSGGSGGVGGGGGYGGDARIRTRNWVRCHASSRMIVLASETVCPVTRLMLLNKVENKVLRKIFGAKRDEVTGEWRKLHIAELHAFYSSPDIIRNIKSLRSRWAGHVARMGESRNAYRVLVGRPVRRRPLGRPRRRWEDNLNMDLREVGYDGRDWINLAPNRDRRRVYVRATMIFRVS</sequence>
<feature type="compositionally biased region" description="Basic and acidic residues" evidence="1">
    <location>
        <begin position="203"/>
        <end position="234"/>
    </location>
</feature>
<evidence type="ECO:0000313" key="2">
    <source>
        <dbReference type="EMBL" id="KAJ4427062.1"/>
    </source>
</evidence>
<name>A0ABQ8RZ92_PERAM</name>
<evidence type="ECO:0000313" key="3">
    <source>
        <dbReference type="Proteomes" id="UP001148838"/>
    </source>
</evidence>
<reference evidence="2 3" key="1">
    <citation type="journal article" date="2022" name="Allergy">
        <title>Genome assembly and annotation of Periplaneta americana reveal a comprehensive cockroach allergen profile.</title>
        <authorList>
            <person name="Wang L."/>
            <person name="Xiong Q."/>
            <person name="Saelim N."/>
            <person name="Wang L."/>
            <person name="Nong W."/>
            <person name="Wan A.T."/>
            <person name="Shi M."/>
            <person name="Liu X."/>
            <person name="Cao Q."/>
            <person name="Hui J.H.L."/>
            <person name="Sookrung N."/>
            <person name="Leung T.F."/>
            <person name="Tungtrongchitr A."/>
            <person name="Tsui S.K.W."/>
        </authorList>
    </citation>
    <scope>NUCLEOTIDE SEQUENCE [LARGE SCALE GENOMIC DNA]</scope>
    <source>
        <strain evidence="2">PWHHKU_190912</strain>
    </source>
</reference>
<feature type="compositionally biased region" description="Polar residues" evidence="1">
    <location>
        <begin position="236"/>
        <end position="245"/>
    </location>
</feature>
<proteinExistence type="predicted"/>
<dbReference type="EMBL" id="JAJSOF020000039">
    <property type="protein sequence ID" value="KAJ4427062.1"/>
    <property type="molecule type" value="Genomic_DNA"/>
</dbReference>
<gene>
    <name evidence="2" type="ORF">ANN_26861</name>
</gene>
<feature type="region of interest" description="Disordered" evidence="1">
    <location>
        <begin position="203"/>
        <end position="245"/>
    </location>
</feature>
<comment type="caution">
    <text evidence="2">The sequence shown here is derived from an EMBL/GenBank/DDBJ whole genome shotgun (WGS) entry which is preliminary data.</text>
</comment>
<organism evidence="2 3">
    <name type="scientific">Periplaneta americana</name>
    <name type="common">American cockroach</name>
    <name type="synonym">Blatta americana</name>
    <dbReference type="NCBI Taxonomy" id="6978"/>
    <lineage>
        <taxon>Eukaryota</taxon>
        <taxon>Metazoa</taxon>
        <taxon>Ecdysozoa</taxon>
        <taxon>Arthropoda</taxon>
        <taxon>Hexapoda</taxon>
        <taxon>Insecta</taxon>
        <taxon>Pterygota</taxon>
        <taxon>Neoptera</taxon>
        <taxon>Polyneoptera</taxon>
        <taxon>Dictyoptera</taxon>
        <taxon>Blattodea</taxon>
        <taxon>Blattoidea</taxon>
        <taxon>Blattidae</taxon>
        <taxon>Blattinae</taxon>
        <taxon>Periplaneta</taxon>
    </lineage>
</organism>